<dbReference type="AlphaFoldDB" id="A0A6A4S7H9"/>
<reference evidence="1 2" key="1">
    <citation type="submission" date="2019-06" db="EMBL/GenBank/DDBJ databases">
        <title>Draft genomes of female and male turbot (Scophthalmus maximus).</title>
        <authorList>
            <person name="Xu H."/>
            <person name="Xu X.-W."/>
            <person name="Shao C."/>
            <person name="Chen S."/>
        </authorList>
    </citation>
    <scope>NUCLEOTIDE SEQUENCE [LARGE SCALE GENOMIC DNA]</scope>
    <source>
        <strain evidence="1">Ysfricsl-2016a</strain>
        <tissue evidence="1">Blood</tissue>
    </source>
</reference>
<gene>
    <name evidence="1" type="ORF">F2P81_019322</name>
</gene>
<evidence type="ECO:0000313" key="1">
    <source>
        <dbReference type="EMBL" id="KAF0028235.1"/>
    </source>
</evidence>
<sequence>MNINEERQAEIGKECSVSKPQVTSERGSIWPTYKEFMKIVVVNIIVTGQKLIIRISVFRFQILTPRKSDTYQNLMKHLVQLVYLDLISCPNIRAAASQCTVHKHLIQGHNDRTAVNRKPGCGQVQHRVGITLSPQLSFDDHTNRDIGIQSRLCKCAYSEVYGAQRKSETGALIRFNAINLMPQTDNGEPRSSPHGIFGSAPQNIPKCTILSINSVPVMYFSEVDQTESATPLGFPDFKSIPFQLCNAPYELDTCTSHSQFILMGYYLTSPLSQLVGRGFHHAYEVFVIRRYT</sequence>
<organism evidence="1 2">
    <name type="scientific">Scophthalmus maximus</name>
    <name type="common">Turbot</name>
    <name type="synonym">Psetta maxima</name>
    <dbReference type="NCBI Taxonomy" id="52904"/>
    <lineage>
        <taxon>Eukaryota</taxon>
        <taxon>Metazoa</taxon>
        <taxon>Chordata</taxon>
        <taxon>Craniata</taxon>
        <taxon>Vertebrata</taxon>
        <taxon>Euteleostomi</taxon>
        <taxon>Actinopterygii</taxon>
        <taxon>Neopterygii</taxon>
        <taxon>Teleostei</taxon>
        <taxon>Neoteleostei</taxon>
        <taxon>Acanthomorphata</taxon>
        <taxon>Carangaria</taxon>
        <taxon>Pleuronectiformes</taxon>
        <taxon>Pleuronectoidei</taxon>
        <taxon>Scophthalmidae</taxon>
        <taxon>Scophthalmus</taxon>
    </lineage>
</organism>
<dbReference type="EMBL" id="VEVO01000017">
    <property type="protein sequence ID" value="KAF0028235.1"/>
    <property type="molecule type" value="Genomic_DNA"/>
</dbReference>
<proteinExistence type="predicted"/>
<dbReference type="Proteomes" id="UP000438429">
    <property type="component" value="Unassembled WGS sequence"/>
</dbReference>
<comment type="caution">
    <text evidence="1">The sequence shown here is derived from an EMBL/GenBank/DDBJ whole genome shotgun (WGS) entry which is preliminary data.</text>
</comment>
<accession>A0A6A4S7H9</accession>
<evidence type="ECO:0000313" key="2">
    <source>
        <dbReference type="Proteomes" id="UP000438429"/>
    </source>
</evidence>
<protein>
    <submittedName>
        <fullName evidence="1">Uncharacterized protein</fullName>
    </submittedName>
</protein>
<name>A0A6A4S7H9_SCOMX</name>